<dbReference type="Gene3D" id="3.10.100.10">
    <property type="entry name" value="Mannose-Binding Protein A, subunit A"/>
    <property type="match status" value="1"/>
</dbReference>
<dbReference type="InterPro" id="IPR050111">
    <property type="entry name" value="C-type_lectin/snaclec_domain"/>
</dbReference>
<proteinExistence type="predicted"/>
<evidence type="ECO:0000256" key="2">
    <source>
        <dbReference type="SAM" id="Coils"/>
    </source>
</evidence>
<evidence type="ECO:0000256" key="1">
    <source>
        <dbReference type="ARBA" id="ARBA00022734"/>
    </source>
</evidence>
<name>A0AA41N154_SCICA</name>
<keyword evidence="3" id="KW-1133">Transmembrane helix</keyword>
<feature type="coiled-coil region" evidence="2">
    <location>
        <begin position="82"/>
        <end position="109"/>
    </location>
</feature>
<dbReference type="EMBL" id="JAATJV010377335">
    <property type="protein sequence ID" value="MBZ3881532.1"/>
    <property type="molecule type" value="Genomic_DNA"/>
</dbReference>
<keyword evidence="2" id="KW-0175">Coiled coil</keyword>
<organism evidence="5 6">
    <name type="scientific">Sciurus carolinensis</name>
    <name type="common">Eastern gray squirrel</name>
    <dbReference type="NCBI Taxonomy" id="30640"/>
    <lineage>
        <taxon>Eukaryota</taxon>
        <taxon>Metazoa</taxon>
        <taxon>Chordata</taxon>
        <taxon>Craniata</taxon>
        <taxon>Vertebrata</taxon>
        <taxon>Euteleostomi</taxon>
        <taxon>Mammalia</taxon>
        <taxon>Eutheria</taxon>
        <taxon>Euarchontoglires</taxon>
        <taxon>Glires</taxon>
        <taxon>Rodentia</taxon>
        <taxon>Sciuromorpha</taxon>
        <taxon>Sciuridae</taxon>
        <taxon>Sciurinae</taxon>
        <taxon>Sciurini</taxon>
        <taxon>Sciurus</taxon>
    </lineage>
</organism>
<evidence type="ECO:0000256" key="3">
    <source>
        <dbReference type="SAM" id="Phobius"/>
    </source>
</evidence>
<dbReference type="AlphaFoldDB" id="A0AA41N154"/>
<keyword evidence="6" id="KW-1185">Reference proteome</keyword>
<evidence type="ECO:0000313" key="5">
    <source>
        <dbReference type="EMBL" id="MBZ3881532.1"/>
    </source>
</evidence>
<feature type="transmembrane region" description="Helical" evidence="3">
    <location>
        <begin position="25"/>
        <end position="47"/>
    </location>
</feature>
<dbReference type="Proteomes" id="UP001166674">
    <property type="component" value="Unassembled WGS sequence"/>
</dbReference>
<comment type="caution">
    <text evidence="5">The sequence shown here is derived from an EMBL/GenBank/DDBJ whole genome shotgun (WGS) entry which is preliminary data.</text>
</comment>
<dbReference type="PROSITE" id="PS50041">
    <property type="entry name" value="C_TYPE_LECTIN_2"/>
    <property type="match status" value="1"/>
</dbReference>
<keyword evidence="1" id="KW-0430">Lectin</keyword>
<dbReference type="InterPro" id="IPR016186">
    <property type="entry name" value="C-type_lectin-like/link_sf"/>
</dbReference>
<evidence type="ECO:0000259" key="4">
    <source>
        <dbReference type="PROSITE" id="PS50041"/>
    </source>
</evidence>
<dbReference type="Pfam" id="PF00059">
    <property type="entry name" value="Lectin_C"/>
    <property type="match status" value="1"/>
</dbReference>
<dbReference type="GO" id="GO:0030246">
    <property type="term" value="F:carbohydrate binding"/>
    <property type="evidence" value="ECO:0007669"/>
    <property type="project" value="UniProtKB-KW"/>
</dbReference>
<evidence type="ECO:0000313" key="6">
    <source>
        <dbReference type="Proteomes" id="UP001166674"/>
    </source>
</evidence>
<sequence>MPGAQESICVLLGLWGRWEYCKQRFFFLTLVFLVATVLWALILSILLSKASMERGVLLGQQDLLKTNGLGTKTKLQTTLTELGETQAKLLQQESALKELQERVTQGLAEAGRDREDVRTELFRVLEGIKFQNGSCELCPKSWLPFQGSCYYFSEPPGTWEKSQHLCAKLGAHLVIIGGLEEQGFLNQHTRGLGYWLGLRAVRRFGRVQSYKWVDGVSLSFSYWNTGEPNDSKKQEDCVMMLHSGLWNDAPCSSEMDGCICEKRRSC</sequence>
<protein>
    <submittedName>
        <fullName evidence="5">C-type lectin domain family 4 member G</fullName>
    </submittedName>
</protein>
<dbReference type="PANTHER" id="PTHR22803">
    <property type="entry name" value="MANNOSE, PHOSPHOLIPASE, LECTIN RECEPTOR RELATED"/>
    <property type="match status" value="1"/>
</dbReference>
<keyword evidence="3" id="KW-0472">Membrane</keyword>
<gene>
    <name evidence="5" type="ORF">SUZIE_163410</name>
</gene>
<feature type="domain" description="C-type lectin" evidence="4">
    <location>
        <begin position="145"/>
        <end position="255"/>
    </location>
</feature>
<dbReference type="SMART" id="SM00034">
    <property type="entry name" value="CLECT"/>
    <property type="match status" value="1"/>
</dbReference>
<dbReference type="SUPFAM" id="SSF56436">
    <property type="entry name" value="C-type lectin-like"/>
    <property type="match status" value="1"/>
</dbReference>
<dbReference type="InterPro" id="IPR001304">
    <property type="entry name" value="C-type_lectin-like"/>
</dbReference>
<accession>A0AA41N154</accession>
<dbReference type="InterPro" id="IPR016187">
    <property type="entry name" value="CTDL_fold"/>
</dbReference>
<reference evidence="5" key="1">
    <citation type="submission" date="2020-03" db="EMBL/GenBank/DDBJ databases">
        <title>Studies in the Genomics of Life Span.</title>
        <authorList>
            <person name="Glass D."/>
        </authorList>
    </citation>
    <scope>NUCLEOTIDE SEQUENCE</scope>
    <source>
        <strain evidence="5">SUZIE</strain>
        <tissue evidence="5">Muscle</tissue>
    </source>
</reference>
<keyword evidence="3" id="KW-0812">Transmembrane</keyword>